<accession>A0A853EN86</accession>
<dbReference type="PANTHER" id="PTHR45754">
    <property type="entry name" value="METHYLENETETRAHYDROFOLATE REDUCTASE"/>
    <property type="match status" value="1"/>
</dbReference>
<dbReference type="GO" id="GO:0035999">
    <property type="term" value="P:tetrahydrofolate interconversion"/>
    <property type="evidence" value="ECO:0007669"/>
    <property type="project" value="UniProtKB-UniPathway"/>
</dbReference>
<sequence>MTASDVPPTPAGGGSATAPPGRPAARPSRQRPTISFELMPPRNPAAAPKFWSTVDHLIAARPDFVSVTYGAAGGDRTTAQTVVRRILEHAPVLPIAHLTCVGASRDNVAEVIDEFLAEGVRSFLALRGDPPRDQPDWEPHPEGINSSDELVALLREVEAQRCADDPSSALRSAARPLTIAVATFLDGNAAAGTTRSQEVQRLLEKQQAGADFAITQLFYEADSYVGFVDEARRAGVTLPILAGLLPMTDPARLARVETLTGVPAPRALVRDLESLADPAARHARGIRASVELAEAVLAAGAPGLHVYTFNKHEAALDLLEGVHLGGGPAHPAPADAGPDLASGPWVGASQPTAALI</sequence>
<gene>
    <name evidence="10" type="ORF">HZZ10_00455</name>
</gene>
<dbReference type="EMBL" id="JACBYE010000001">
    <property type="protein sequence ID" value="NYS92011.1"/>
    <property type="molecule type" value="Genomic_DNA"/>
</dbReference>
<dbReference type="GO" id="GO:0005829">
    <property type="term" value="C:cytosol"/>
    <property type="evidence" value="ECO:0007669"/>
    <property type="project" value="TreeGrafter"/>
</dbReference>
<dbReference type="PANTHER" id="PTHR45754:SF3">
    <property type="entry name" value="METHYLENETETRAHYDROFOLATE REDUCTASE (NADPH)"/>
    <property type="match status" value="1"/>
</dbReference>
<dbReference type="GO" id="GO:0071949">
    <property type="term" value="F:FAD binding"/>
    <property type="evidence" value="ECO:0007669"/>
    <property type="project" value="TreeGrafter"/>
</dbReference>
<dbReference type="AlphaFoldDB" id="A0A853EN86"/>
<dbReference type="Proteomes" id="UP000561011">
    <property type="component" value="Unassembled WGS sequence"/>
</dbReference>
<evidence type="ECO:0000313" key="11">
    <source>
        <dbReference type="Proteomes" id="UP000561011"/>
    </source>
</evidence>
<keyword evidence="4 8" id="KW-0285">Flavoprotein</keyword>
<evidence type="ECO:0000256" key="9">
    <source>
        <dbReference type="SAM" id="MobiDB-lite"/>
    </source>
</evidence>
<dbReference type="UniPathway" id="UPA00193"/>
<comment type="similarity">
    <text evidence="3 8">Belongs to the methylenetetrahydrofolate reductase family.</text>
</comment>
<dbReference type="GO" id="GO:0106312">
    <property type="term" value="F:methylenetetrahydrofolate reductase (NADH) activity"/>
    <property type="evidence" value="ECO:0007669"/>
    <property type="project" value="UniProtKB-EC"/>
</dbReference>
<keyword evidence="11" id="KW-1185">Reference proteome</keyword>
<evidence type="ECO:0000313" key="10">
    <source>
        <dbReference type="EMBL" id="NYS92011.1"/>
    </source>
</evidence>
<evidence type="ECO:0000256" key="8">
    <source>
        <dbReference type="RuleBase" id="RU003862"/>
    </source>
</evidence>
<comment type="catalytic activity">
    <reaction evidence="7">
        <text>(6S)-5-methyl-5,6,7,8-tetrahydrofolate + NAD(+) = (6R)-5,10-methylene-5,6,7,8-tetrahydrofolate + NADH + H(+)</text>
        <dbReference type="Rhea" id="RHEA:19821"/>
        <dbReference type="ChEBI" id="CHEBI:15378"/>
        <dbReference type="ChEBI" id="CHEBI:15636"/>
        <dbReference type="ChEBI" id="CHEBI:18608"/>
        <dbReference type="ChEBI" id="CHEBI:57540"/>
        <dbReference type="ChEBI" id="CHEBI:57945"/>
        <dbReference type="EC" id="1.5.1.54"/>
    </reaction>
    <physiologicalReaction direction="right-to-left" evidence="7">
        <dbReference type="Rhea" id="RHEA:19823"/>
    </physiologicalReaction>
</comment>
<comment type="cofactor">
    <cofactor evidence="1 8">
        <name>FAD</name>
        <dbReference type="ChEBI" id="CHEBI:57692"/>
    </cofactor>
</comment>
<evidence type="ECO:0000256" key="5">
    <source>
        <dbReference type="ARBA" id="ARBA00022827"/>
    </source>
</evidence>
<feature type="region of interest" description="Disordered" evidence="9">
    <location>
        <begin position="1"/>
        <end position="30"/>
    </location>
</feature>
<evidence type="ECO:0000256" key="7">
    <source>
        <dbReference type="ARBA" id="ARBA00048628"/>
    </source>
</evidence>
<dbReference type="SUPFAM" id="SSF51730">
    <property type="entry name" value="FAD-linked oxidoreductase"/>
    <property type="match status" value="1"/>
</dbReference>
<feature type="compositionally biased region" description="Low complexity" evidence="9">
    <location>
        <begin position="16"/>
        <end position="30"/>
    </location>
</feature>
<dbReference type="RefSeq" id="WP_179912011.1">
    <property type="nucleotide sequence ID" value="NZ_JACBYE010000001.1"/>
</dbReference>
<proteinExistence type="inferred from homology"/>
<keyword evidence="5 8" id="KW-0274">FAD</keyword>
<keyword evidence="6 8" id="KW-0560">Oxidoreductase</keyword>
<dbReference type="GO" id="GO:0009086">
    <property type="term" value="P:methionine biosynthetic process"/>
    <property type="evidence" value="ECO:0007669"/>
    <property type="project" value="TreeGrafter"/>
</dbReference>
<evidence type="ECO:0000256" key="4">
    <source>
        <dbReference type="ARBA" id="ARBA00022630"/>
    </source>
</evidence>
<reference evidence="10 11" key="1">
    <citation type="submission" date="2020-07" db="EMBL/GenBank/DDBJ databases">
        <title>MOT database genomes.</title>
        <authorList>
            <person name="Joseph S."/>
            <person name="Aduse-Opoku J."/>
            <person name="Hashim A."/>
            <person name="Wade W."/>
            <person name="Curtis M."/>
        </authorList>
    </citation>
    <scope>NUCLEOTIDE SEQUENCE [LARGE SCALE GENOMIC DNA]</scope>
    <source>
        <strain evidence="10 11">DSM 100099</strain>
    </source>
</reference>
<evidence type="ECO:0000256" key="3">
    <source>
        <dbReference type="ARBA" id="ARBA00006743"/>
    </source>
</evidence>
<dbReference type="CDD" id="cd00537">
    <property type="entry name" value="MTHFR"/>
    <property type="match status" value="1"/>
</dbReference>
<organism evidence="10 11">
    <name type="scientific">Sanguibacter inulinus</name>
    <dbReference type="NCBI Taxonomy" id="60922"/>
    <lineage>
        <taxon>Bacteria</taxon>
        <taxon>Bacillati</taxon>
        <taxon>Actinomycetota</taxon>
        <taxon>Actinomycetes</taxon>
        <taxon>Micrococcales</taxon>
        <taxon>Sanguibacteraceae</taxon>
        <taxon>Sanguibacter</taxon>
    </lineage>
</organism>
<dbReference type="Pfam" id="PF02219">
    <property type="entry name" value="MTHFR"/>
    <property type="match status" value="1"/>
</dbReference>
<protein>
    <recommendedName>
        <fullName evidence="8">Methylenetetrahydrofolate reductase</fullName>
    </recommendedName>
</protein>
<evidence type="ECO:0000256" key="6">
    <source>
        <dbReference type="ARBA" id="ARBA00023002"/>
    </source>
</evidence>
<name>A0A853EN86_9MICO</name>
<dbReference type="InterPro" id="IPR003171">
    <property type="entry name" value="Mehydrof_redctse-like"/>
</dbReference>
<dbReference type="InterPro" id="IPR029041">
    <property type="entry name" value="FAD-linked_oxidoreductase-like"/>
</dbReference>
<dbReference type="Gene3D" id="3.20.20.220">
    <property type="match status" value="1"/>
</dbReference>
<comment type="caution">
    <text evidence="10">The sequence shown here is derived from an EMBL/GenBank/DDBJ whole genome shotgun (WGS) entry which is preliminary data.</text>
</comment>
<evidence type="ECO:0000256" key="2">
    <source>
        <dbReference type="ARBA" id="ARBA00004777"/>
    </source>
</evidence>
<evidence type="ECO:0000256" key="1">
    <source>
        <dbReference type="ARBA" id="ARBA00001974"/>
    </source>
</evidence>
<comment type="pathway">
    <text evidence="2 8">One-carbon metabolism; tetrahydrofolate interconversion.</text>
</comment>